<organism evidence="1 2">
    <name type="scientific">Streptomyces durbertensis</name>
    <dbReference type="NCBI Taxonomy" id="2448886"/>
    <lineage>
        <taxon>Bacteria</taxon>
        <taxon>Bacillati</taxon>
        <taxon>Actinomycetota</taxon>
        <taxon>Actinomycetes</taxon>
        <taxon>Kitasatosporales</taxon>
        <taxon>Streptomycetaceae</taxon>
        <taxon>Streptomyces</taxon>
    </lineage>
</organism>
<proteinExistence type="predicted"/>
<protein>
    <submittedName>
        <fullName evidence="1">Uncharacterized protein</fullName>
    </submittedName>
</protein>
<dbReference type="RefSeq" id="WP_182855294.1">
    <property type="nucleotide sequence ID" value="NZ_WMLF01000111.1"/>
</dbReference>
<dbReference type="EMBL" id="WMLF01000111">
    <property type="protein sequence ID" value="MBB1243932.1"/>
    <property type="molecule type" value="Genomic_DNA"/>
</dbReference>
<reference evidence="2" key="1">
    <citation type="journal article" date="2020" name="Syst. Appl. Microbiol.">
        <title>Streptomyces alkaliterrae sp. nov., isolated from an alkaline soil, and emended descriptions of Streptomyces alkaliphilus, Streptomyces calidiresistens and Streptomyces durbertensis.</title>
        <authorList>
            <person name="Swiecimska M."/>
            <person name="Golinska P."/>
            <person name="Nouioui I."/>
            <person name="Wypij M."/>
            <person name="Rai M."/>
            <person name="Sangal V."/>
            <person name="Goodfellow M."/>
        </authorList>
    </citation>
    <scope>NUCLEOTIDE SEQUENCE [LARGE SCALE GENOMIC DNA]</scope>
    <source>
        <strain evidence="2">DSM 104538</strain>
    </source>
</reference>
<comment type="caution">
    <text evidence="1">The sequence shown here is derived from an EMBL/GenBank/DDBJ whole genome shotgun (WGS) entry which is preliminary data.</text>
</comment>
<gene>
    <name evidence="1" type="ORF">GL263_10240</name>
</gene>
<name>A0ABR6EFS6_9ACTN</name>
<sequence>MESVPPPAGQVDLRARVLGFVDGISRDTGYRAPEESERRTVASGVGLLLDGRLGSARERLAEADYRLRVLTDEADGRRYAEVADGAGEYVRGWGRVYVALDGPARWSVQVPHPIADLDTEQLGVDTLRGAPGGVLVLAGAHRRAGEDGEADVAHRRDTVFHEVTRELVARGLPGVQIHGFANKTVPGRHVVVSTGAGDHALPDARALADGLAAAGLDTCRAWRSRCVLEGRTNKQGRQAAEAEVPFLHLEFNRDVRAEEDLARRAVDELRHVVRRWARAGEESDAEAGAKTGAAA</sequence>
<accession>A0ABR6EFS6</accession>
<evidence type="ECO:0000313" key="2">
    <source>
        <dbReference type="Proteomes" id="UP000766698"/>
    </source>
</evidence>
<dbReference type="Proteomes" id="UP000766698">
    <property type="component" value="Unassembled WGS sequence"/>
</dbReference>
<keyword evidence="2" id="KW-1185">Reference proteome</keyword>
<evidence type="ECO:0000313" key="1">
    <source>
        <dbReference type="EMBL" id="MBB1243932.1"/>
    </source>
</evidence>